<dbReference type="RefSeq" id="WP_394401764.1">
    <property type="nucleotide sequence ID" value="NZ_JBIGHW010000019.1"/>
</dbReference>
<comment type="caution">
    <text evidence="1">The sequence shown here is derived from an EMBL/GenBank/DDBJ whole genome shotgun (WGS) entry which is preliminary data.</text>
</comment>
<dbReference type="Pfam" id="PF24806">
    <property type="entry name" value="DUF7706"/>
    <property type="match status" value="1"/>
</dbReference>
<evidence type="ECO:0000313" key="1">
    <source>
        <dbReference type="EMBL" id="MFG6443322.1"/>
    </source>
</evidence>
<dbReference type="Proteomes" id="UP001606301">
    <property type="component" value="Unassembled WGS sequence"/>
</dbReference>
<sequence>MNERKEPFEIFTIRFEIEFEQAWELAQLLKRIGWSECRAMSESEGQCRLMLEAIEQVREGLCAKGFDPR</sequence>
<proteinExistence type="predicted"/>
<accession>A0ABW7FPQ4</accession>
<name>A0ABW7FPQ4_9BURK</name>
<dbReference type="EMBL" id="JBIGHW010000019">
    <property type="protein sequence ID" value="MFG6443322.1"/>
    <property type="molecule type" value="Genomic_DNA"/>
</dbReference>
<organism evidence="1 2">
    <name type="scientific">Pelomonas margarita</name>
    <dbReference type="NCBI Taxonomy" id="3299031"/>
    <lineage>
        <taxon>Bacteria</taxon>
        <taxon>Pseudomonadati</taxon>
        <taxon>Pseudomonadota</taxon>
        <taxon>Betaproteobacteria</taxon>
        <taxon>Burkholderiales</taxon>
        <taxon>Sphaerotilaceae</taxon>
        <taxon>Roseateles</taxon>
    </lineage>
</organism>
<evidence type="ECO:0000313" key="2">
    <source>
        <dbReference type="Proteomes" id="UP001606301"/>
    </source>
</evidence>
<protein>
    <submittedName>
        <fullName evidence="1">Uncharacterized protein</fullName>
    </submittedName>
</protein>
<reference evidence="1 2" key="1">
    <citation type="submission" date="2024-08" db="EMBL/GenBank/DDBJ databases">
        <authorList>
            <person name="Lu H."/>
        </authorList>
    </citation>
    <scope>NUCLEOTIDE SEQUENCE [LARGE SCALE GENOMIC DNA]</scope>
    <source>
        <strain evidence="1 2">LKC17W</strain>
    </source>
</reference>
<keyword evidence="2" id="KW-1185">Reference proteome</keyword>
<gene>
    <name evidence="1" type="ORF">ACG0Z3_21745</name>
</gene>
<dbReference type="InterPro" id="IPR056123">
    <property type="entry name" value="DUF7706"/>
</dbReference>